<proteinExistence type="predicted"/>
<accession>X1DWA4</accession>
<name>X1DWA4_9ZZZZ</name>
<feature type="non-terminal residue" evidence="1">
    <location>
        <position position="1"/>
    </location>
</feature>
<reference evidence="1" key="1">
    <citation type="journal article" date="2014" name="Front. Microbiol.">
        <title>High frequency of phylogenetically diverse reductive dehalogenase-homologous genes in deep subseafloor sedimentary metagenomes.</title>
        <authorList>
            <person name="Kawai M."/>
            <person name="Futagami T."/>
            <person name="Toyoda A."/>
            <person name="Takaki Y."/>
            <person name="Nishi S."/>
            <person name="Hori S."/>
            <person name="Arai W."/>
            <person name="Tsubouchi T."/>
            <person name="Morono Y."/>
            <person name="Uchiyama I."/>
            <person name="Ito T."/>
            <person name="Fujiyama A."/>
            <person name="Inagaki F."/>
            <person name="Takami H."/>
        </authorList>
    </citation>
    <scope>NUCLEOTIDE SEQUENCE</scope>
    <source>
        <strain evidence="1">Expedition CK06-06</strain>
    </source>
</reference>
<sequence length="72" mass="8406">RILPGVYACCVPKEMANANMLILYNLNQRRVQVETDVYKKNIPIPVGHETRFTREGNLEFMLSFNRLNNSTY</sequence>
<comment type="caution">
    <text evidence="1">The sequence shown here is derived from an EMBL/GenBank/DDBJ whole genome shotgun (WGS) entry which is preliminary data.</text>
</comment>
<dbReference type="EMBL" id="BART01024107">
    <property type="protein sequence ID" value="GAH00673.1"/>
    <property type="molecule type" value="Genomic_DNA"/>
</dbReference>
<gene>
    <name evidence="1" type="ORF">S01H4_43661</name>
</gene>
<dbReference type="AlphaFoldDB" id="X1DWA4"/>
<organism evidence="1">
    <name type="scientific">marine sediment metagenome</name>
    <dbReference type="NCBI Taxonomy" id="412755"/>
    <lineage>
        <taxon>unclassified sequences</taxon>
        <taxon>metagenomes</taxon>
        <taxon>ecological metagenomes</taxon>
    </lineage>
</organism>
<protein>
    <submittedName>
        <fullName evidence="1">Uncharacterized protein</fullName>
    </submittedName>
</protein>
<evidence type="ECO:0000313" key="1">
    <source>
        <dbReference type="EMBL" id="GAH00673.1"/>
    </source>
</evidence>